<proteinExistence type="predicted"/>
<dbReference type="Proteomes" id="UP000179797">
    <property type="component" value="Unassembled WGS sequence"/>
</dbReference>
<name>A0A1S1YUT9_FLAPC</name>
<keyword evidence="1" id="KW-0732">Signal</keyword>
<accession>A0A1S1YUT9</accession>
<comment type="caution">
    <text evidence="2">The sequence shown here is derived from an EMBL/GenBank/DDBJ whole genome shotgun (WGS) entry which is preliminary data.</text>
</comment>
<sequence length="195" mass="22929">MKKLTKQTVLFTFFFIISFTLSAQENIDKLKNNKKFEPIKVVLKNGKVLEAYKKSSQAFYLDSEIKIYSPQKKVTYLYPVEFKSFSYGKVTYYSDDEDIYELKIKGSKVDILVKHSVSVSSFDQHTFTTDHESLYVKKKNQKKVIQVKKKHFAEVFSKYFSDHKVLSKKILEGKYSHHDIERIVEIYNTSSSELK</sequence>
<reference evidence="2 3" key="1">
    <citation type="journal article" date="2012" name="Int. J. Syst. Evol. Microbiol.">
        <title>Flammeovirga pacifica sp. nov., isolated from deep-sea sediment.</title>
        <authorList>
            <person name="Xu H."/>
            <person name="Fu Y."/>
            <person name="Yang N."/>
            <person name="Ding Z."/>
            <person name="Lai Q."/>
            <person name="Zeng R."/>
        </authorList>
    </citation>
    <scope>NUCLEOTIDE SEQUENCE [LARGE SCALE GENOMIC DNA]</scope>
    <source>
        <strain evidence="3">DSM 24597 / LMG 26175 / WPAGA1</strain>
    </source>
</reference>
<gene>
    <name evidence="2" type="ORF">NH26_23675</name>
</gene>
<organism evidence="2 3">
    <name type="scientific">Flammeovirga pacifica</name>
    <dbReference type="NCBI Taxonomy" id="915059"/>
    <lineage>
        <taxon>Bacteria</taxon>
        <taxon>Pseudomonadati</taxon>
        <taxon>Bacteroidota</taxon>
        <taxon>Cytophagia</taxon>
        <taxon>Cytophagales</taxon>
        <taxon>Flammeovirgaceae</taxon>
        <taxon>Flammeovirga</taxon>
    </lineage>
</organism>
<dbReference type="OrthoDB" id="1179464at2"/>
<evidence type="ECO:0000313" key="2">
    <source>
        <dbReference type="EMBL" id="OHX64575.1"/>
    </source>
</evidence>
<feature type="chain" id="PRO_5010298619" description="DUF4369 domain-containing protein" evidence="1">
    <location>
        <begin position="24"/>
        <end position="195"/>
    </location>
</feature>
<dbReference type="RefSeq" id="WP_044217113.1">
    <property type="nucleotide sequence ID" value="NZ_JRYR02000002.1"/>
</dbReference>
<feature type="signal peptide" evidence="1">
    <location>
        <begin position="1"/>
        <end position="23"/>
    </location>
</feature>
<protein>
    <recommendedName>
        <fullName evidence="4">DUF4369 domain-containing protein</fullName>
    </recommendedName>
</protein>
<keyword evidence="3" id="KW-1185">Reference proteome</keyword>
<dbReference type="EMBL" id="JRYR02000002">
    <property type="protein sequence ID" value="OHX64575.1"/>
    <property type="molecule type" value="Genomic_DNA"/>
</dbReference>
<dbReference type="AlphaFoldDB" id="A0A1S1YUT9"/>
<evidence type="ECO:0000256" key="1">
    <source>
        <dbReference type="SAM" id="SignalP"/>
    </source>
</evidence>
<evidence type="ECO:0000313" key="3">
    <source>
        <dbReference type="Proteomes" id="UP000179797"/>
    </source>
</evidence>
<evidence type="ECO:0008006" key="4">
    <source>
        <dbReference type="Google" id="ProtNLM"/>
    </source>
</evidence>